<reference evidence="2 3" key="1">
    <citation type="journal article" date="2023" name="Life. Sci Alliance">
        <title>Evolutionary insights into 3D genome organization and epigenetic landscape of Vigna mungo.</title>
        <authorList>
            <person name="Junaid A."/>
            <person name="Singh B."/>
            <person name="Bhatia S."/>
        </authorList>
    </citation>
    <scope>NUCLEOTIDE SEQUENCE [LARGE SCALE GENOMIC DNA]</scope>
    <source>
        <strain evidence="2">Urdbean</strain>
    </source>
</reference>
<evidence type="ECO:0000313" key="2">
    <source>
        <dbReference type="EMBL" id="WVZ09943.1"/>
    </source>
</evidence>
<keyword evidence="1" id="KW-0472">Membrane</keyword>
<dbReference type="EMBL" id="CP144696">
    <property type="protein sequence ID" value="WVZ09943.1"/>
    <property type="molecule type" value="Genomic_DNA"/>
</dbReference>
<keyword evidence="1" id="KW-1133">Transmembrane helix</keyword>
<accession>A0AAQ3NJE5</accession>
<sequence>MAPLTWKKLDIGIHRSITRTTVKHSSFRKNVQGILMCSELSNSILIVTRDDNVININNRAMQRCSQPIPCSAFNNDGSIFAYACYQYWITENIGDPKILDKVITDTILGYMPTVACGGVAFLVVMVSVRCTFLSPHYLRMTVLVMMIGSKGAENHNPATAKNYIYLHLPQESEVKGKPRAGATGRK</sequence>
<name>A0AAQ3NJE5_VIGMU</name>
<protein>
    <submittedName>
        <fullName evidence="2">Uncharacterized protein</fullName>
    </submittedName>
</protein>
<dbReference type="Proteomes" id="UP001374535">
    <property type="component" value="Chromosome 5"/>
</dbReference>
<gene>
    <name evidence="2" type="ORF">V8G54_014473</name>
</gene>
<dbReference type="AlphaFoldDB" id="A0AAQ3NJE5"/>
<evidence type="ECO:0000256" key="1">
    <source>
        <dbReference type="SAM" id="Phobius"/>
    </source>
</evidence>
<proteinExistence type="predicted"/>
<evidence type="ECO:0000313" key="3">
    <source>
        <dbReference type="Proteomes" id="UP001374535"/>
    </source>
</evidence>
<feature type="transmembrane region" description="Helical" evidence="1">
    <location>
        <begin position="107"/>
        <end position="128"/>
    </location>
</feature>
<keyword evidence="3" id="KW-1185">Reference proteome</keyword>
<keyword evidence="1" id="KW-0812">Transmembrane</keyword>
<organism evidence="2 3">
    <name type="scientific">Vigna mungo</name>
    <name type="common">Black gram</name>
    <name type="synonym">Phaseolus mungo</name>
    <dbReference type="NCBI Taxonomy" id="3915"/>
    <lineage>
        <taxon>Eukaryota</taxon>
        <taxon>Viridiplantae</taxon>
        <taxon>Streptophyta</taxon>
        <taxon>Embryophyta</taxon>
        <taxon>Tracheophyta</taxon>
        <taxon>Spermatophyta</taxon>
        <taxon>Magnoliopsida</taxon>
        <taxon>eudicotyledons</taxon>
        <taxon>Gunneridae</taxon>
        <taxon>Pentapetalae</taxon>
        <taxon>rosids</taxon>
        <taxon>fabids</taxon>
        <taxon>Fabales</taxon>
        <taxon>Fabaceae</taxon>
        <taxon>Papilionoideae</taxon>
        <taxon>50 kb inversion clade</taxon>
        <taxon>NPAAA clade</taxon>
        <taxon>indigoferoid/millettioid clade</taxon>
        <taxon>Phaseoleae</taxon>
        <taxon>Vigna</taxon>
    </lineage>
</organism>